<dbReference type="CDD" id="cd00075">
    <property type="entry name" value="HATPase"/>
    <property type="match status" value="1"/>
</dbReference>
<comment type="caution">
    <text evidence="13">The sequence shown here is derived from an EMBL/GenBank/DDBJ whole genome shotgun (WGS) entry which is preliminary data.</text>
</comment>
<evidence type="ECO:0000256" key="10">
    <source>
        <dbReference type="ARBA" id="ARBA00023136"/>
    </source>
</evidence>
<evidence type="ECO:0000256" key="1">
    <source>
        <dbReference type="ARBA" id="ARBA00000085"/>
    </source>
</evidence>
<dbReference type="SMART" id="SM00304">
    <property type="entry name" value="HAMP"/>
    <property type="match status" value="1"/>
</dbReference>
<evidence type="ECO:0000256" key="6">
    <source>
        <dbReference type="ARBA" id="ARBA00022692"/>
    </source>
</evidence>
<dbReference type="PROSITE" id="PS50109">
    <property type="entry name" value="HIS_KIN"/>
    <property type="match status" value="1"/>
</dbReference>
<evidence type="ECO:0000256" key="5">
    <source>
        <dbReference type="ARBA" id="ARBA00022679"/>
    </source>
</evidence>
<dbReference type="InterPro" id="IPR036097">
    <property type="entry name" value="HisK_dim/P_sf"/>
</dbReference>
<dbReference type="EC" id="2.7.13.3" evidence="3"/>
<dbReference type="SMART" id="SM00388">
    <property type="entry name" value="HisKA"/>
    <property type="match status" value="1"/>
</dbReference>
<evidence type="ECO:0000256" key="9">
    <source>
        <dbReference type="ARBA" id="ARBA00023012"/>
    </source>
</evidence>
<dbReference type="EMBL" id="JAAXLS010000025">
    <property type="protein sequence ID" value="NKQ56613.1"/>
    <property type="molecule type" value="Genomic_DNA"/>
</dbReference>
<comment type="subcellular location">
    <subcellularLocation>
        <location evidence="2">Cell membrane</location>
    </subcellularLocation>
</comment>
<dbReference type="Proteomes" id="UP000715441">
    <property type="component" value="Unassembled WGS sequence"/>
</dbReference>
<dbReference type="PANTHER" id="PTHR45436:SF5">
    <property type="entry name" value="SENSOR HISTIDINE KINASE TRCS"/>
    <property type="match status" value="1"/>
</dbReference>
<evidence type="ECO:0000256" key="3">
    <source>
        <dbReference type="ARBA" id="ARBA00012438"/>
    </source>
</evidence>
<dbReference type="InterPro" id="IPR036890">
    <property type="entry name" value="HATPase_C_sf"/>
</dbReference>
<evidence type="ECO:0000256" key="8">
    <source>
        <dbReference type="ARBA" id="ARBA00022989"/>
    </source>
</evidence>
<evidence type="ECO:0000256" key="2">
    <source>
        <dbReference type="ARBA" id="ARBA00004236"/>
    </source>
</evidence>
<evidence type="ECO:0000256" key="4">
    <source>
        <dbReference type="ARBA" id="ARBA00022553"/>
    </source>
</evidence>
<keyword evidence="5" id="KW-0808">Transferase</keyword>
<organism evidence="13 14">
    <name type="scientific">Amycolatopsis acididurans</name>
    <dbReference type="NCBI Taxonomy" id="2724524"/>
    <lineage>
        <taxon>Bacteria</taxon>
        <taxon>Bacillati</taxon>
        <taxon>Actinomycetota</taxon>
        <taxon>Actinomycetes</taxon>
        <taxon>Pseudonocardiales</taxon>
        <taxon>Pseudonocardiaceae</taxon>
        <taxon>Amycolatopsis</taxon>
    </lineage>
</organism>
<dbReference type="InterPro" id="IPR003660">
    <property type="entry name" value="HAMP_dom"/>
</dbReference>
<dbReference type="CDD" id="cd00082">
    <property type="entry name" value="HisKA"/>
    <property type="match status" value="1"/>
</dbReference>
<keyword evidence="6" id="KW-0812">Transmembrane</keyword>
<accession>A0ABX1J9Z7</accession>
<evidence type="ECO:0000259" key="12">
    <source>
        <dbReference type="PROSITE" id="PS50885"/>
    </source>
</evidence>
<name>A0ABX1J9Z7_9PSEU</name>
<feature type="domain" description="HAMP" evidence="12">
    <location>
        <begin position="161"/>
        <end position="213"/>
    </location>
</feature>
<evidence type="ECO:0000313" key="13">
    <source>
        <dbReference type="EMBL" id="NKQ56613.1"/>
    </source>
</evidence>
<dbReference type="SUPFAM" id="SSF158472">
    <property type="entry name" value="HAMP domain-like"/>
    <property type="match status" value="1"/>
</dbReference>
<evidence type="ECO:0000256" key="7">
    <source>
        <dbReference type="ARBA" id="ARBA00022777"/>
    </source>
</evidence>
<dbReference type="Pfam" id="PF02518">
    <property type="entry name" value="HATPase_c"/>
    <property type="match status" value="1"/>
</dbReference>
<keyword evidence="7 13" id="KW-0418">Kinase</keyword>
<proteinExistence type="predicted"/>
<dbReference type="InterPro" id="IPR004358">
    <property type="entry name" value="Sig_transdc_His_kin-like_C"/>
</dbReference>
<keyword evidence="14" id="KW-1185">Reference proteome</keyword>
<feature type="domain" description="Histidine kinase" evidence="11">
    <location>
        <begin position="228"/>
        <end position="429"/>
    </location>
</feature>
<dbReference type="InterPro" id="IPR050428">
    <property type="entry name" value="TCS_sensor_his_kinase"/>
</dbReference>
<dbReference type="InterPro" id="IPR003594">
    <property type="entry name" value="HATPase_dom"/>
</dbReference>
<dbReference type="PANTHER" id="PTHR45436">
    <property type="entry name" value="SENSOR HISTIDINE KINASE YKOH"/>
    <property type="match status" value="1"/>
</dbReference>
<dbReference type="SUPFAM" id="SSF47384">
    <property type="entry name" value="Homodimeric domain of signal transducing histidine kinase"/>
    <property type="match status" value="1"/>
</dbReference>
<keyword evidence="9" id="KW-0902">Two-component regulatory system</keyword>
<dbReference type="InterPro" id="IPR005467">
    <property type="entry name" value="His_kinase_dom"/>
</dbReference>
<protein>
    <recommendedName>
        <fullName evidence="3">histidine kinase</fullName>
        <ecNumber evidence="3">2.7.13.3</ecNumber>
    </recommendedName>
</protein>
<gene>
    <name evidence="13" type="ORF">HFP15_27430</name>
</gene>
<dbReference type="InterPro" id="IPR003661">
    <property type="entry name" value="HisK_dim/P_dom"/>
</dbReference>
<dbReference type="PROSITE" id="PS50885">
    <property type="entry name" value="HAMP"/>
    <property type="match status" value="1"/>
</dbReference>
<keyword evidence="8" id="KW-1133">Transmembrane helix</keyword>
<dbReference type="PRINTS" id="PR00344">
    <property type="entry name" value="BCTRLSENSOR"/>
</dbReference>
<keyword evidence="4" id="KW-0597">Phosphoprotein</keyword>
<sequence length="436" mass="46717">MVAFAAYQLQASTTRDRFIAAARTSFRSDAIQAKFVAQYVPGGDSAAELVQGYMSRERGITWCLFERVPGLPANRVGDPSPVEVPEWLVDTAVDSSSPVMWEPENQPFVVFAGTTTPYVVLVEFYNMQPLEDELIALRRSLSMIAIVVATLGVGAALVAAKRLQRPVQAVADAARQLGRGALDIRVPVRGRDELAELASSFNSMAAQVGQSIAELRAKDQQQRRFVADAAHDLRTPVAAMVAAADGLDHPELGHRSAQLMGVQARRLGTLIEDLLEMSRFDAGVAEFRPDHLDLADVWRDAIELTGGEVELRTRGDLALTGDPRRLHTIARNLLANAFKHGAPPVTVTIDGTDADTVTIRVADSGPGVPEELLPLVFDRFVRGDRARSATDGSGLGLAIALENARAHGGHITVANSGGAVFTVTIPRAPHGSATDV</sequence>
<comment type="catalytic activity">
    <reaction evidence="1">
        <text>ATP + protein L-histidine = ADP + protein N-phospho-L-histidine.</text>
        <dbReference type="EC" id="2.7.13.3"/>
    </reaction>
</comment>
<dbReference type="Gene3D" id="1.10.287.130">
    <property type="match status" value="1"/>
</dbReference>
<dbReference type="Pfam" id="PF00512">
    <property type="entry name" value="HisKA"/>
    <property type="match status" value="1"/>
</dbReference>
<dbReference type="Gene3D" id="3.30.565.10">
    <property type="entry name" value="Histidine kinase-like ATPase, C-terminal domain"/>
    <property type="match status" value="1"/>
</dbReference>
<dbReference type="Pfam" id="PF00672">
    <property type="entry name" value="HAMP"/>
    <property type="match status" value="1"/>
</dbReference>
<dbReference type="Gene3D" id="6.10.340.10">
    <property type="match status" value="1"/>
</dbReference>
<keyword evidence="10" id="KW-0472">Membrane</keyword>
<dbReference type="CDD" id="cd06225">
    <property type="entry name" value="HAMP"/>
    <property type="match status" value="1"/>
</dbReference>
<evidence type="ECO:0000313" key="14">
    <source>
        <dbReference type="Proteomes" id="UP000715441"/>
    </source>
</evidence>
<evidence type="ECO:0000259" key="11">
    <source>
        <dbReference type="PROSITE" id="PS50109"/>
    </source>
</evidence>
<dbReference type="SMART" id="SM00387">
    <property type="entry name" value="HATPase_c"/>
    <property type="match status" value="1"/>
</dbReference>
<dbReference type="GO" id="GO:0016301">
    <property type="term" value="F:kinase activity"/>
    <property type="evidence" value="ECO:0007669"/>
    <property type="project" value="UniProtKB-KW"/>
</dbReference>
<reference evidence="13 14" key="1">
    <citation type="submission" date="2020-04" db="EMBL/GenBank/DDBJ databases">
        <title>Novel species.</title>
        <authorList>
            <person name="Teo W.F.A."/>
            <person name="Lipun K."/>
            <person name="Srisuk N."/>
            <person name="Duangmal K."/>
        </authorList>
    </citation>
    <scope>NUCLEOTIDE SEQUENCE [LARGE SCALE GENOMIC DNA]</scope>
    <source>
        <strain evidence="13 14">K13G38</strain>
    </source>
</reference>
<dbReference type="SUPFAM" id="SSF55874">
    <property type="entry name" value="ATPase domain of HSP90 chaperone/DNA topoisomerase II/histidine kinase"/>
    <property type="match status" value="1"/>
</dbReference>